<evidence type="ECO:0000313" key="3">
    <source>
        <dbReference type="Proteomes" id="UP001224418"/>
    </source>
</evidence>
<protein>
    <submittedName>
        <fullName evidence="2">Tetratricopeptide (TPR) repeat protein</fullName>
    </submittedName>
</protein>
<dbReference type="Gene3D" id="1.10.260.40">
    <property type="entry name" value="lambda repressor-like DNA-binding domains"/>
    <property type="match status" value="1"/>
</dbReference>
<dbReference type="InterPro" id="IPR010982">
    <property type="entry name" value="Lambda_DNA-bd_dom_sf"/>
</dbReference>
<dbReference type="SUPFAM" id="SSF48452">
    <property type="entry name" value="TPR-like"/>
    <property type="match status" value="1"/>
</dbReference>
<dbReference type="PROSITE" id="PS50943">
    <property type="entry name" value="HTH_CROC1"/>
    <property type="match status" value="1"/>
</dbReference>
<reference evidence="2 3" key="1">
    <citation type="submission" date="2023-07" db="EMBL/GenBank/DDBJ databases">
        <title>Genomic Encyclopedia of Type Strains, Phase IV (KMG-IV): sequencing the most valuable type-strain genomes for metagenomic binning, comparative biology and taxonomic classification.</title>
        <authorList>
            <person name="Goeker M."/>
        </authorList>
    </citation>
    <scope>NUCLEOTIDE SEQUENCE [LARGE SCALE GENOMIC DNA]</scope>
    <source>
        <strain evidence="2 3">DSM 1400</strain>
    </source>
</reference>
<name>A0ABU0JN26_HATLI</name>
<dbReference type="SUPFAM" id="SSF47413">
    <property type="entry name" value="lambda repressor-like DNA-binding domains"/>
    <property type="match status" value="1"/>
</dbReference>
<dbReference type="RefSeq" id="WP_111943803.1">
    <property type="nucleotide sequence ID" value="NZ_BAAACJ010000024.1"/>
</dbReference>
<accession>A0ABU0JN26</accession>
<dbReference type="CDD" id="cd00093">
    <property type="entry name" value="HTH_XRE"/>
    <property type="match status" value="1"/>
</dbReference>
<evidence type="ECO:0000313" key="2">
    <source>
        <dbReference type="EMBL" id="MDQ0478475.1"/>
    </source>
</evidence>
<evidence type="ECO:0000259" key="1">
    <source>
        <dbReference type="PROSITE" id="PS50943"/>
    </source>
</evidence>
<organism evidence="2 3">
    <name type="scientific">Hathewaya limosa</name>
    <name type="common">Clostridium limosum</name>
    <dbReference type="NCBI Taxonomy" id="1536"/>
    <lineage>
        <taxon>Bacteria</taxon>
        <taxon>Bacillati</taxon>
        <taxon>Bacillota</taxon>
        <taxon>Clostridia</taxon>
        <taxon>Eubacteriales</taxon>
        <taxon>Clostridiaceae</taxon>
        <taxon>Hathewaya</taxon>
    </lineage>
</organism>
<dbReference type="Proteomes" id="UP001224418">
    <property type="component" value="Unassembled WGS sequence"/>
</dbReference>
<dbReference type="InterPro" id="IPR001387">
    <property type="entry name" value="Cro/C1-type_HTH"/>
</dbReference>
<gene>
    <name evidence="2" type="ORF">QOZ93_000176</name>
</gene>
<sequence>MEILSTGEKIKRARIYKGLTLKELCEDKISVSKMSCIENNKIKAEPWILEFTSKKLDINYDYLSKDVRDHLLENLENIKNNNNSINYEKELQYNLEYADEYRYDDISMSLMHLLFKYYLVKEDLKMLEDVQCKYYDVYQKVYNEENHKIYYIDMANYLFISKEYLQAANYYNNVKNLIMNGHNSSDNYNDLANIIYEEASCYVMMKEYEKAYSIIMKSIEYIQWVKEDLLKAEIYHMMAYLCLRMNDDRFSKYEEKAFKYYKEENIQKAKAMNEYASIMLELGLKDEGMEYINKGLKACPQEEKKEYIEYLLMVCDTLFKNSILEKADEICSVALDISIKIDDIHLIEKSYYTKSLICMKKESDYSAEMYMNLALDSLVKFAPKKDIYNRYLEMGKMYFKFDNVREALKYFNLAIKIEKFI</sequence>
<proteinExistence type="predicted"/>
<feature type="domain" description="HTH cro/C1-type" evidence="1">
    <location>
        <begin position="10"/>
        <end position="63"/>
    </location>
</feature>
<dbReference type="EMBL" id="JAUSWN010000001">
    <property type="protein sequence ID" value="MDQ0478475.1"/>
    <property type="molecule type" value="Genomic_DNA"/>
</dbReference>
<dbReference type="InterPro" id="IPR011990">
    <property type="entry name" value="TPR-like_helical_dom_sf"/>
</dbReference>
<dbReference type="PROSITE" id="PS50293">
    <property type="entry name" value="TPR_REGION"/>
    <property type="match status" value="1"/>
</dbReference>
<dbReference type="Gene3D" id="1.25.40.10">
    <property type="entry name" value="Tetratricopeptide repeat domain"/>
    <property type="match status" value="2"/>
</dbReference>
<keyword evidence="3" id="KW-1185">Reference proteome</keyword>
<comment type="caution">
    <text evidence="2">The sequence shown here is derived from an EMBL/GenBank/DDBJ whole genome shotgun (WGS) entry which is preliminary data.</text>
</comment>